<dbReference type="GO" id="GO:0004856">
    <property type="term" value="F:D-xylulokinase activity"/>
    <property type="evidence" value="ECO:0007669"/>
    <property type="project" value="TreeGrafter"/>
</dbReference>
<dbReference type="SUPFAM" id="SSF53067">
    <property type="entry name" value="Actin-like ATPase domain"/>
    <property type="match status" value="1"/>
</dbReference>
<comment type="caution">
    <text evidence="4">The sequence shown here is derived from an EMBL/GenBank/DDBJ whole genome shotgun (WGS) entry which is preliminary data.</text>
</comment>
<dbReference type="PANTHER" id="PTHR10196:SF57">
    <property type="entry name" value="XYLULOSE KINASE"/>
    <property type="match status" value="1"/>
</dbReference>
<reference evidence="5" key="1">
    <citation type="submission" date="2017-01" db="EMBL/GenBank/DDBJ databases">
        <authorList>
            <person name="Wang Y."/>
            <person name="White M."/>
            <person name="Kvist S."/>
            <person name="Moncalvo J.-M."/>
        </authorList>
    </citation>
    <scope>NUCLEOTIDE SEQUENCE [LARGE SCALE GENOMIC DNA]</scope>
    <source>
        <strain evidence="5">COL-18-3</strain>
    </source>
</reference>
<dbReference type="InterPro" id="IPR043129">
    <property type="entry name" value="ATPase_NBD"/>
</dbReference>
<dbReference type="Gene3D" id="3.30.420.40">
    <property type="match status" value="2"/>
</dbReference>
<name>A0A1R1PYI5_ZANCU</name>
<gene>
    <name evidence="4" type="ORF">AX774_g435</name>
</gene>
<evidence type="ECO:0000256" key="3">
    <source>
        <dbReference type="ARBA" id="ARBA00022777"/>
    </source>
</evidence>
<keyword evidence="3 4" id="KW-0418">Kinase</keyword>
<protein>
    <submittedName>
        <fullName evidence="4">Xylulose kinase</fullName>
    </submittedName>
</protein>
<organism evidence="4 5">
    <name type="scientific">Zancudomyces culisetae</name>
    <name type="common">Gut fungus</name>
    <name type="synonym">Smittium culisetae</name>
    <dbReference type="NCBI Taxonomy" id="1213189"/>
    <lineage>
        <taxon>Eukaryota</taxon>
        <taxon>Fungi</taxon>
        <taxon>Fungi incertae sedis</taxon>
        <taxon>Zoopagomycota</taxon>
        <taxon>Kickxellomycotina</taxon>
        <taxon>Harpellomycetes</taxon>
        <taxon>Harpellales</taxon>
        <taxon>Legeriomycetaceae</taxon>
        <taxon>Zancudomyces</taxon>
    </lineage>
</organism>
<dbReference type="OrthoDB" id="1728974at2759"/>
<accession>A0A1R1PYI5</accession>
<dbReference type="Proteomes" id="UP000188320">
    <property type="component" value="Unassembled WGS sequence"/>
</dbReference>
<comment type="similarity">
    <text evidence="1">Belongs to the FGGY kinase family.</text>
</comment>
<dbReference type="PANTHER" id="PTHR10196">
    <property type="entry name" value="SUGAR KINASE"/>
    <property type="match status" value="1"/>
</dbReference>
<evidence type="ECO:0000256" key="1">
    <source>
        <dbReference type="ARBA" id="ARBA00009156"/>
    </source>
</evidence>
<evidence type="ECO:0000256" key="2">
    <source>
        <dbReference type="ARBA" id="ARBA00022679"/>
    </source>
</evidence>
<dbReference type="AlphaFoldDB" id="A0A1R1PYI5"/>
<keyword evidence="2" id="KW-0808">Transferase</keyword>
<dbReference type="GO" id="GO:0005997">
    <property type="term" value="P:xylulose metabolic process"/>
    <property type="evidence" value="ECO:0007669"/>
    <property type="project" value="TreeGrafter"/>
</dbReference>
<evidence type="ECO:0000313" key="4">
    <source>
        <dbReference type="EMBL" id="OMH86016.1"/>
    </source>
</evidence>
<dbReference type="GO" id="GO:0005829">
    <property type="term" value="C:cytosol"/>
    <property type="evidence" value="ECO:0007669"/>
    <property type="project" value="TreeGrafter"/>
</dbReference>
<sequence>MLLHSNVFSQLESPTWEDSSTASECKELEDKIGVENLARITGSVAYERFTDCKICAFTGDNPASLLWFEGLSTKAQVNDKQTVVISLGTSDTLMFSLDSYPYSTEKSCDLSDSSARLGYTGHVLCHPVDPNRWAALLCYKNGSLTRDHICDRILNSIDHITQSDKWVAFEAAASSYTTTEDIFGFYYLMPEIIPKAQGIFRFRKINICSQDHLENSDSNNMNNILKLEEDQYIMEADVQDFGPLDAKLMLESQFVCMLLDCKKKGVETNHIDKIVVTGGASSNMLICQTISDVFGQNVYTSRLPNIEHSYADIDVLSKVSSYTVALGGIVSVCSQGEYQQHKDDVMSNFGLVLLSTPNPEKTQYYNSKLDSYDKLRSYLETNYPPN</sequence>
<proteinExistence type="inferred from homology"/>
<keyword evidence="5" id="KW-1185">Reference proteome</keyword>
<evidence type="ECO:0000313" key="5">
    <source>
        <dbReference type="Proteomes" id="UP000188320"/>
    </source>
</evidence>
<dbReference type="EMBL" id="LSSK01000024">
    <property type="protein sequence ID" value="OMH86016.1"/>
    <property type="molecule type" value="Genomic_DNA"/>
</dbReference>